<evidence type="ECO:0000256" key="2">
    <source>
        <dbReference type="ARBA" id="ARBA00022722"/>
    </source>
</evidence>
<dbReference type="Pfam" id="PF03755">
    <property type="entry name" value="YicC-like_N"/>
    <property type="match status" value="1"/>
</dbReference>
<dbReference type="PANTHER" id="PTHR30636:SF3">
    <property type="entry name" value="UPF0701 PROTEIN YICC"/>
    <property type="match status" value="1"/>
</dbReference>
<evidence type="ECO:0000259" key="7">
    <source>
        <dbReference type="Pfam" id="PF08340"/>
    </source>
</evidence>
<dbReference type="Proteomes" id="UP000253919">
    <property type="component" value="Unassembled WGS sequence"/>
</dbReference>
<dbReference type="Pfam" id="PF08340">
    <property type="entry name" value="YicC-like_C"/>
    <property type="match status" value="1"/>
</dbReference>
<evidence type="ECO:0000256" key="1">
    <source>
        <dbReference type="ARBA" id="ARBA00001968"/>
    </source>
</evidence>
<feature type="domain" description="Endoribonuclease YicC-like N-terminal" evidence="6">
    <location>
        <begin position="2"/>
        <end position="158"/>
    </location>
</feature>
<dbReference type="EMBL" id="QASA01000001">
    <property type="protein sequence ID" value="RDC64665.1"/>
    <property type="molecule type" value="Genomic_DNA"/>
</dbReference>
<dbReference type="PANTHER" id="PTHR30636">
    <property type="entry name" value="UPF0701 PROTEIN YICC"/>
    <property type="match status" value="1"/>
</dbReference>
<dbReference type="RefSeq" id="WP_115373786.1">
    <property type="nucleotide sequence ID" value="NZ_QASA01000001.1"/>
</dbReference>
<dbReference type="AlphaFoldDB" id="A0A369QLY3"/>
<feature type="domain" description="Endoribonuclease YicC-like C-terminal" evidence="7">
    <location>
        <begin position="175"/>
        <end position="293"/>
    </location>
</feature>
<dbReference type="InterPro" id="IPR005229">
    <property type="entry name" value="YicC/YloC-like"/>
</dbReference>
<dbReference type="GO" id="GO:0016787">
    <property type="term" value="F:hydrolase activity"/>
    <property type="evidence" value="ECO:0007669"/>
    <property type="project" value="UniProtKB-KW"/>
</dbReference>
<comment type="cofactor">
    <cofactor evidence="1">
        <name>a divalent metal cation</name>
        <dbReference type="ChEBI" id="CHEBI:60240"/>
    </cofactor>
</comment>
<dbReference type="GO" id="GO:0004521">
    <property type="term" value="F:RNA endonuclease activity"/>
    <property type="evidence" value="ECO:0007669"/>
    <property type="project" value="InterPro"/>
</dbReference>
<comment type="similarity">
    <text evidence="5">Belongs to the YicC/YloC family.</text>
</comment>
<evidence type="ECO:0000256" key="5">
    <source>
        <dbReference type="ARBA" id="ARBA00035648"/>
    </source>
</evidence>
<keyword evidence="4" id="KW-0378">Hydrolase</keyword>
<evidence type="ECO:0000313" key="8">
    <source>
        <dbReference type="EMBL" id="RDC64665.1"/>
    </source>
</evidence>
<dbReference type="InterPro" id="IPR013527">
    <property type="entry name" value="YicC-like_N"/>
</dbReference>
<protein>
    <submittedName>
        <fullName evidence="8">UPF0701 protein YloC</fullName>
    </submittedName>
</protein>
<evidence type="ECO:0000256" key="3">
    <source>
        <dbReference type="ARBA" id="ARBA00022759"/>
    </source>
</evidence>
<comment type="caution">
    <text evidence="8">The sequence shown here is derived from an EMBL/GenBank/DDBJ whole genome shotgun (WGS) entry which is preliminary data.</text>
</comment>
<reference evidence="8 9" key="1">
    <citation type="submission" date="2018-04" db="EMBL/GenBank/DDBJ databases">
        <title>Adhaeribacter sp. HMF7616 genome sequencing and assembly.</title>
        <authorList>
            <person name="Kang H."/>
            <person name="Kang J."/>
            <person name="Cha I."/>
            <person name="Kim H."/>
            <person name="Joh K."/>
        </authorList>
    </citation>
    <scope>NUCLEOTIDE SEQUENCE [LARGE SCALE GENOMIC DNA]</scope>
    <source>
        <strain evidence="8 9">HMF7616</strain>
    </source>
</reference>
<name>A0A369QLY3_9BACT</name>
<dbReference type="NCBIfam" id="TIGR00255">
    <property type="entry name" value="YicC/YloC family endoribonuclease"/>
    <property type="match status" value="1"/>
</dbReference>
<keyword evidence="2" id="KW-0540">Nuclease</keyword>
<accession>A0A369QLY3</accession>
<gene>
    <name evidence="8" type="ORF">AHMF7616_03281</name>
</gene>
<dbReference type="OrthoDB" id="9771229at2"/>
<keyword evidence="9" id="KW-1185">Reference proteome</keyword>
<evidence type="ECO:0000256" key="4">
    <source>
        <dbReference type="ARBA" id="ARBA00022801"/>
    </source>
</evidence>
<sequence length="294" mass="34304">MLKSMTGYGLAQRETDQYTICIEIKSLNSKSMDLSVRVPRFLADKEHEIRNVLTKCLVRGKVNLTVDFSRNRMAKARNSINTELLQMYYSELEMAADRIGANKNELFRLALQMPEVIQQGSGLEEEADVITWEEVQVILEEALQNFNNFRTDEGKALTTEIMTYIDRIRILLAEIDKQDPIRVEHIRNRLRTHLAEINTSELFNENRFEQEMIYFIEKLDIAEEKVRLINHLHYFTETVYLPEPTGKKLGFISQEIGREINTIGSKANDATIQRFVVEMKEELEKIKEQLNNIL</sequence>
<keyword evidence="3" id="KW-0255">Endonuclease</keyword>
<proteinExistence type="inferred from homology"/>
<dbReference type="InterPro" id="IPR013551">
    <property type="entry name" value="YicC-like_C"/>
</dbReference>
<evidence type="ECO:0000313" key="9">
    <source>
        <dbReference type="Proteomes" id="UP000253919"/>
    </source>
</evidence>
<evidence type="ECO:0000259" key="6">
    <source>
        <dbReference type="Pfam" id="PF03755"/>
    </source>
</evidence>
<organism evidence="8 9">
    <name type="scientific">Adhaeribacter pallidiroseus</name>
    <dbReference type="NCBI Taxonomy" id="2072847"/>
    <lineage>
        <taxon>Bacteria</taxon>
        <taxon>Pseudomonadati</taxon>
        <taxon>Bacteroidota</taxon>
        <taxon>Cytophagia</taxon>
        <taxon>Cytophagales</taxon>
        <taxon>Hymenobacteraceae</taxon>
        <taxon>Adhaeribacter</taxon>
    </lineage>
</organism>